<dbReference type="SUPFAM" id="SSF50814">
    <property type="entry name" value="Lipocalins"/>
    <property type="match status" value="1"/>
</dbReference>
<dbReference type="RefSeq" id="WP_034335907.1">
    <property type="nucleotide sequence ID" value="NZ_CAMXCH010000002.1"/>
</dbReference>
<dbReference type="CDD" id="cd14241">
    <property type="entry name" value="PAD"/>
    <property type="match status" value="1"/>
</dbReference>
<comment type="caution">
    <text evidence="1">The sequence shown here is derived from an EMBL/GenBank/DDBJ whole genome shotgun (WGS) entry which is preliminary data.</text>
</comment>
<dbReference type="EMBL" id="CAMXCH010000002">
    <property type="protein sequence ID" value="CAI3938290.1"/>
    <property type="molecule type" value="Genomic_DNA"/>
</dbReference>
<evidence type="ECO:0000313" key="2">
    <source>
        <dbReference type="Proteomes" id="UP001154272"/>
    </source>
</evidence>
<accession>A0ABM9HMW7</accession>
<keyword evidence="2" id="KW-1185">Reference proteome</keyword>
<sequence>MSTFDRKDLSYFLGKQLMFTYDNGWNYELYIKNEQLVDYRIHYGIVGQKWVKNQPVSIARIGEEICKISWTEPTGINVGIVINLQDNFYQGTIFFPRWVINHPERCKGFQNDQIALMEFYREAGPTYPIEIIDEFANITFIKDRGINNESVIACAASELPADFPHNLNL</sequence>
<gene>
    <name evidence="1" type="ORF">R83534S58_LOCUS966</name>
</gene>
<evidence type="ECO:0000313" key="1">
    <source>
        <dbReference type="EMBL" id="CAI3938290.1"/>
    </source>
</evidence>
<protein>
    <submittedName>
        <fullName evidence="1">Phenolic acid decarboxylase (PadC) (PDB:2GC9)</fullName>
    </submittedName>
</protein>
<dbReference type="InterPro" id="IPR008729">
    <property type="entry name" value="PA_de_COase"/>
</dbReference>
<reference evidence="1" key="1">
    <citation type="submission" date="2022-10" db="EMBL/GenBank/DDBJ databases">
        <authorList>
            <person name="Botero Cardona J."/>
        </authorList>
    </citation>
    <scope>NUCLEOTIDE SEQUENCE</scope>
    <source>
        <strain evidence="1">R-83534</strain>
    </source>
</reference>
<dbReference type="Proteomes" id="UP001154272">
    <property type="component" value="Unassembled WGS sequence"/>
</dbReference>
<dbReference type="Gene3D" id="2.40.128.20">
    <property type="match status" value="1"/>
</dbReference>
<organism evidence="1 2">
    <name type="scientific">Commensalibacter papalotli</name>
    <name type="common">ex Botero et al. 2024</name>
    <dbReference type="NCBI Taxonomy" id="2972766"/>
    <lineage>
        <taxon>Bacteria</taxon>
        <taxon>Pseudomonadati</taxon>
        <taxon>Pseudomonadota</taxon>
        <taxon>Alphaproteobacteria</taxon>
        <taxon>Acetobacterales</taxon>
        <taxon>Acetobacteraceae</taxon>
    </lineage>
</organism>
<dbReference type="PANTHER" id="PTHR40087">
    <property type="entry name" value="PHENOLIC ACID DECARBOXYLASE PADC"/>
    <property type="match status" value="1"/>
</dbReference>
<dbReference type="PANTHER" id="PTHR40087:SF1">
    <property type="entry name" value="PHENOLIC ACID DECARBOXYLASE PADC"/>
    <property type="match status" value="1"/>
</dbReference>
<dbReference type="Pfam" id="PF05870">
    <property type="entry name" value="PA_decarbox"/>
    <property type="match status" value="1"/>
</dbReference>
<name>A0ABM9HMW7_9PROT</name>
<dbReference type="InterPro" id="IPR012674">
    <property type="entry name" value="Calycin"/>
</dbReference>
<proteinExistence type="predicted"/>